<dbReference type="RefSeq" id="WP_312746944.1">
    <property type="nucleotide sequence ID" value="NZ_CP116968.1"/>
</dbReference>
<gene>
    <name evidence="7" type="ORF">PQG83_03805</name>
</gene>
<keyword evidence="8" id="KW-1185">Reference proteome</keyword>
<protein>
    <submittedName>
        <fullName evidence="7">ATP-binding cassette domain-containing protein</fullName>
    </submittedName>
</protein>
<evidence type="ECO:0000313" key="8">
    <source>
        <dbReference type="Proteomes" id="UP001302494"/>
    </source>
</evidence>
<dbReference type="KEGG" id="nneo:PQG83_03805"/>
<evidence type="ECO:0000256" key="5">
    <source>
        <dbReference type="ARBA" id="ARBA00022840"/>
    </source>
</evidence>
<dbReference type="Gene3D" id="3.40.50.300">
    <property type="entry name" value="P-loop containing nucleotide triphosphate hydrolases"/>
    <property type="match status" value="1"/>
</dbReference>
<feature type="domain" description="ABC transporter" evidence="6">
    <location>
        <begin position="2"/>
        <end position="231"/>
    </location>
</feature>
<dbReference type="SMART" id="SM00382">
    <property type="entry name" value="AAA"/>
    <property type="match status" value="1"/>
</dbReference>
<keyword evidence="5 7" id="KW-0067">ATP-binding</keyword>
<dbReference type="SUPFAM" id="SSF52540">
    <property type="entry name" value="P-loop containing nucleoside triphosphate hydrolases"/>
    <property type="match status" value="1"/>
</dbReference>
<dbReference type="InterPro" id="IPR027417">
    <property type="entry name" value="P-loop_NTPase"/>
</dbReference>
<evidence type="ECO:0000259" key="6">
    <source>
        <dbReference type="PROSITE" id="PS50893"/>
    </source>
</evidence>
<dbReference type="InterPro" id="IPR003593">
    <property type="entry name" value="AAA+_ATPase"/>
</dbReference>
<organism evidence="7 8">
    <name type="scientific">Candidatus Nitrospira neomarina</name>
    <dbReference type="NCBI Taxonomy" id="3020899"/>
    <lineage>
        <taxon>Bacteria</taxon>
        <taxon>Pseudomonadati</taxon>
        <taxon>Nitrospirota</taxon>
        <taxon>Nitrospiria</taxon>
        <taxon>Nitrospirales</taxon>
        <taxon>Nitrospiraceae</taxon>
        <taxon>Nitrospira</taxon>
    </lineage>
</organism>
<evidence type="ECO:0000313" key="7">
    <source>
        <dbReference type="EMBL" id="WNM62887.1"/>
    </source>
</evidence>
<proteinExistence type="inferred from homology"/>
<evidence type="ECO:0000256" key="1">
    <source>
        <dbReference type="ARBA" id="ARBA00005417"/>
    </source>
</evidence>
<dbReference type="GO" id="GO:0016887">
    <property type="term" value="F:ATP hydrolysis activity"/>
    <property type="evidence" value="ECO:0007669"/>
    <property type="project" value="InterPro"/>
</dbReference>
<dbReference type="EMBL" id="CP116968">
    <property type="protein sequence ID" value="WNM62887.1"/>
    <property type="molecule type" value="Genomic_DNA"/>
</dbReference>
<dbReference type="AlphaFoldDB" id="A0AA96GK83"/>
<dbReference type="CDD" id="cd03230">
    <property type="entry name" value="ABC_DR_subfamily_A"/>
    <property type="match status" value="1"/>
</dbReference>
<keyword evidence="4" id="KW-0547">Nucleotide-binding</keyword>
<keyword evidence="3" id="KW-0536">Nodulation</keyword>
<dbReference type="Pfam" id="PF00005">
    <property type="entry name" value="ABC_tran"/>
    <property type="match status" value="1"/>
</dbReference>
<dbReference type="PANTHER" id="PTHR42711">
    <property type="entry name" value="ABC TRANSPORTER ATP-BINDING PROTEIN"/>
    <property type="match status" value="1"/>
</dbReference>
<keyword evidence="2" id="KW-0813">Transport</keyword>
<dbReference type="InterPro" id="IPR003439">
    <property type="entry name" value="ABC_transporter-like_ATP-bd"/>
</dbReference>
<dbReference type="PROSITE" id="PS50893">
    <property type="entry name" value="ABC_TRANSPORTER_2"/>
    <property type="match status" value="1"/>
</dbReference>
<evidence type="ECO:0000256" key="2">
    <source>
        <dbReference type="ARBA" id="ARBA00022448"/>
    </source>
</evidence>
<accession>A0AA96GK83</accession>
<sequence>MIDVQHVTKRYGNATALDDISFSINKGEIVAFLGPNGAGKTTTMRILTGFMPPTLGTVRIAGFDCLETPWEVKKHIGYLPETPPLYLELTVTEYLTFVGRIKRLSEDQLTERMDTIITQTGLAEVRGRVIGHLSRGYRQRVGLAQALLHNPPVLILDEPTTGLDPNQIIEIRELIKSLAGSHTIILSTHLLAEATAICQRVIIIHRGRIVAVDTPEQLGTKLRESETLSLTVKQSDPDLLEALHHIPGVIRVSQGATAHTYLLDTQMGRDIREELTQLIVSRNVGLLELKTQPLTLEDAFKVLTQTNTPSGPSMTSTPDGPH</sequence>
<dbReference type="Proteomes" id="UP001302494">
    <property type="component" value="Chromosome"/>
</dbReference>
<dbReference type="GO" id="GO:0005524">
    <property type="term" value="F:ATP binding"/>
    <property type="evidence" value="ECO:0007669"/>
    <property type="project" value="UniProtKB-KW"/>
</dbReference>
<dbReference type="PANTHER" id="PTHR42711:SF5">
    <property type="entry name" value="ABC TRANSPORTER ATP-BINDING PROTEIN NATA"/>
    <property type="match status" value="1"/>
</dbReference>
<name>A0AA96GK83_9BACT</name>
<evidence type="ECO:0000256" key="3">
    <source>
        <dbReference type="ARBA" id="ARBA00022458"/>
    </source>
</evidence>
<reference evidence="7 8" key="1">
    <citation type="submission" date="2023-01" db="EMBL/GenBank/DDBJ databases">
        <title>Cultivation and genomic characterization of new, ubiquitous marine nitrite-oxidizing bacteria from the Nitrospirales.</title>
        <authorList>
            <person name="Mueller A.J."/>
            <person name="Daebeler A."/>
            <person name="Herbold C.W."/>
            <person name="Kirkegaard R.H."/>
            <person name="Daims H."/>
        </authorList>
    </citation>
    <scope>NUCLEOTIDE SEQUENCE [LARGE SCALE GENOMIC DNA]</scope>
    <source>
        <strain evidence="7 8">DK</strain>
    </source>
</reference>
<evidence type="ECO:0000256" key="4">
    <source>
        <dbReference type="ARBA" id="ARBA00022741"/>
    </source>
</evidence>
<comment type="similarity">
    <text evidence="1">Belongs to the ABC transporter superfamily.</text>
</comment>
<dbReference type="InterPro" id="IPR050763">
    <property type="entry name" value="ABC_transporter_ATP-binding"/>
</dbReference>